<organism evidence="7 8">
    <name type="scientific">Desulfomonile tiedjei (strain ATCC 49306 / DSM 6799 / DCB-1)</name>
    <dbReference type="NCBI Taxonomy" id="706587"/>
    <lineage>
        <taxon>Bacteria</taxon>
        <taxon>Pseudomonadati</taxon>
        <taxon>Thermodesulfobacteriota</taxon>
        <taxon>Desulfomonilia</taxon>
        <taxon>Desulfomonilales</taxon>
        <taxon>Desulfomonilaceae</taxon>
        <taxon>Desulfomonile</taxon>
    </lineage>
</organism>
<proteinExistence type="predicted"/>
<protein>
    <submittedName>
        <fullName evidence="7">Precorrin-3B C17-methyltransferase</fullName>
    </submittedName>
</protein>
<dbReference type="Gene3D" id="3.40.1010.10">
    <property type="entry name" value="Cobalt-precorrin-4 Transmethylase, Domain 1"/>
    <property type="match status" value="1"/>
</dbReference>
<gene>
    <name evidence="7" type="ordered locus">Desti_5605</name>
</gene>
<keyword evidence="8" id="KW-1185">Reference proteome</keyword>
<dbReference type="HOGENOM" id="CLU_047948_2_0_7"/>
<evidence type="ECO:0000313" key="8">
    <source>
        <dbReference type="Proteomes" id="UP000006055"/>
    </source>
</evidence>
<dbReference type="InterPro" id="IPR006363">
    <property type="entry name" value="Cbl_synth_CobJ/CibH_dom"/>
</dbReference>
<feature type="domain" description="Tetrapyrrole methylase" evidence="6">
    <location>
        <begin position="1"/>
        <end position="204"/>
    </location>
</feature>
<dbReference type="GO" id="GO:0009236">
    <property type="term" value="P:cobalamin biosynthetic process"/>
    <property type="evidence" value="ECO:0007669"/>
    <property type="project" value="UniProtKB-UniPathway"/>
</dbReference>
<dbReference type="NCBIfam" id="TIGR01466">
    <property type="entry name" value="cobJ_cbiH"/>
    <property type="match status" value="1"/>
</dbReference>
<dbReference type="InterPro" id="IPR051810">
    <property type="entry name" value="Precorrin_MeTrfase"/>
</dbReference>
<keyword evidence="5" id="KW-0949">S-adenosyl-L-methionine</keyword>
<dbReference type="InterPro" id="IPR000878">
    <property type="entry name" value="4pyrrol_Mease"/>
</dbReference>
<dbReference type="Proteomes" id="UP000006055">
    <property type="component" value="Chromosome"/>
</dbReference>
<dbReference type="SUPFAM" id="SSF53790">
    <property type="entry name" value="Tetrapyrrole methylase"/>
    <property type="match status" value="1"/>
</dbReference>
<dbReference type="KEGG" id="dti:Desti_5605"/>
<evidence type="ECO:0000313" key="7">
    <source>
        <dbReference type="EMBL" id="AFM28185.1"/>
    </source>
</evidence>
<keyword evidence="3 7" id="KW-0489">Methyltransferase</keyword>
<dbReference type="GO" id="GO:0032259">
    <property type="term" value="P:methylation"/>
    <property type="evidence" value="ECO:0007669"/>
    <property type="project" value="UniProtKB-KW"/>
</dbReference>
<dbReference type="InterPro" id="IPR014776">
    <property type="entry name" value="4pyrrole_Mease_sub2"/>
</dbReference>
<dbReference type="CDD" id="cd11646">
    <property type="entry name" value="Precorrin_3B_C17_MT"/>
    <property type="match status" value="1"/>
</dbReference>
<reference evidence="8" key="1">
    <citation type="submission" date="2012-06" db="EMBL/GenBank/DDBJ databases">
        <title>Complete sequence of chromosome of Desulfomonile tiedjei DSM 6799.</title>
        <authorList>
            <person name="Lucas S."/>
            <person name="Copeland A."/>
            <person name="Lapidus A."/>
            <person name="Glavina del Rio T."/>
            <person name="Dalin E."/>
            <person name="Tice H."/>
            <person name="Bruce D."/>
            <person name="Goodwin L."/>
            <person name="Pitluck S."/>
            <person name="Peters L."/>
            <person name="Ovchinnikova G."/>
            <person name="Zeytun A."/>
            <person name="Lu M."/>
            <person name="Kyrpides N."/>
            <person name="Mavromatis K."/>
            <person name="Ivanova N."/>
            <person name="Brettin T."/>
            <person name="Detter J.C."/>
            <person name="Han C."/>
            <person name="Larimer F."/>
            <person name="Land M."/>
            <person name="Hauser L."/>
            <person name="Markowitz V."/>
            <person name="Cheng J.-F."/>
            <person name="Hugenholtz P."/>
            <person name="Woyke T."/>
            <person name="Wu D."/>
            <person name="Spring S."/>
            <person name="Schroeder M."/>
            <person name="Brambilla E."/>
            <person name="Klenk H.-P."/>
            <person name="Eisen J.A."/>
        </authorList>
    </citation>
    <scope>NUCLEOTIDE SEQUENCE [LARGE SCALE GENOMIC DNA]</scope>
    <source>
        <strain evidence="8">ATCC 49306 / DSM 6799 / DCB-1</strain>
    </source>
</reference>
<sequence length="238" mass="25764">MVGIGPGGPLDRTPRAEKAILESQVVVGYKRYLDLIGDLIQQQELISSGMTKETDRCLEAVRKAGEGFTVSLISSGDSGVYGMAGLALELANREKQSFPIEIVPGITAAGALAARLGAPLMLDFACISLSDLLVPWDMIRKRLEAVAAADLVTALYNPRSKKRTEQLDEAAAIFRRYRKGSTPVGIGTSVGTKDERIVIADLDTFLDFEITMRSIVIIGNTSSRLLDGWFVTPRGYKV</sequence>
<dbReference type="eggNOG" id="COG1010">
    <property type="taxonomic scope" value="Bacteria"/>
</dbReference>
<dbReference type="InterPro" id="IPR035996">
    <property type="entry name" value="4pyrrol_Methylase_sf"/>
</dbReference>
<keyword evidence="2" id="KW-0169">Cobalamin biosynthesis</keyword>
<comment type="pathway">
    <text evidence="1">Cofactor biosynthesis; adenosylcobalamin biosynthesis.</text>
</comment>
<keyword evidence="4 7" id="KW-0808">Transferase</keyword>
<evidence type="ECO:0000256" key="2">
    <source>
        <dbReference type="ARBA" id="ARBA00022573"/>
    </source>
</evidence>
<dbReference type="OrthoDB" id="9772960at2"/>
<name>I4CF44_DESTA</name>
<evidence type="ECO:0000256" key="4">
    <source>
        <dbReference type="ARBA" id="ARBA00022679"/>
    </source>
</evidence>
<evidence type="ECO:0000256" key="5">
    <source>
        <dbReference type="ARBA" id="ARBA00022691"/>
    </source>
</evidence>
<evidence type="ECO:0000256" key="3">
    <source>
        <dbReference type="ARBA" id="ARBA00022603"/>
    </source>
</evidence>
<evidence type="ECO:0000259" key="6">
    <source>
        <dbReference type="Pfam" id="PF00590"/>
    </source>
</evidence>
<dbReference type="PANTHER" id="PTHR47036:SF1">
    <property type="entry name" value="COBALT-FACTOR III C(17)-METHYLTRANSFERASE-RELATED"/>
    <property type="match status" value="1"/>
</dbReference>
<dbReference type="AlphaFoldDB" id="I4CF44"/>
<evidence type="ECO:0000256" key="1">
    <source>
        <dbReference type="ARBA" id="ARBA00004953"/>
    </source>
</evidence>
<dbReference type="STRING" id="706587.Desti_5605"/>
<dbReference type="PANTHER" id="PTHR47036">
    <property type="entry name" value="COBALT-FACTOR III C(17)-METHYLTRANSFERASE-RELATED"/>
    <property type="match status" value="1"/>
</dbReference>
<dbReference type="RefSeq" id="WP_014813262.1">
    <property type="nucleotide sequence ID" value="NC_018025.1"/>
</dbReference>
<dbReference type="GO" id="GO:0008168">
    <property type="term" value="F:methyltransferase activity"/>
    <property type="evidence" value="ECO:0007669"/>
    <property type="project" value="UniProtKB-KW"/>
</dbReference>
<dbReference type="UniPathway" id="UPA00148"/>
<dbReference type="Pfam" id="PF00590">
    <property type="entry name" value="TP_methylase"/>
    <property type="match status" value="1"/>
</dbReference>
<accession>I4CF44</accession>
<dbReference type="EMBL" id="CP003360">
    <property type="protein sequence ID" value="AFM28185.1"/>
    <property type="molecule type" value="Genomic_DNA"/>
</dbReference>
<dbReference type="Gene3D" id="3.30.950.10">
    <property type="entry name" value="Methyltransferase, Cobalt-precorrin-4 Transmethylase, Domain 2"/>
    <property type="match status" value="1"/>
</dbReference>
<dbReference type="InterPro" id="IPR014777">
    <property type="entry name" value="4pyrrole_Mease_sub1"/>
</dbReference>